<evidence type="ECO:0000256" key="4">
    <source>
        <dbReference type="ARBA" id="ARBA00032027"/>
    </source>
</evidence>
<feature type="region of interest" description="Disordered" evidence="5">
    <location>
        <begin position="321"/>
        <end position="373"/>
    </location>
</feature>
<evidence type="ECO:0000256" key="1">
    <source>
        <dbReference type="ARBA" id="ARBA00022737"/>
    </source>
</evidence>
<proteinExistence type="inferred from homology"/>
<dbReference type="SMART" id="SM00397">
    <property type="entry name" value="t_SNARE"/>
    <property type="match status" value="1"/>
</dbReference>
<evidence type="ECO:0000313" key="8">
    <source>
        <dbReference type="Proteomes" id="UP001519460"/>
    </source>
</evidence>
<feature type="compositionally biased region" description="Polar residues" evidence="5">
    <location>
        <begin position="329"/>
        <end position="366"/>
    </location>
</feature>
<dbReference type="Gene3D" id="1.20.5.110">
    <property type="match status" value="2"/>
</dbReference>
<comment type="similarity">
    <text evidence="2">Belongs to the SVAP1 family.</text>
</comment>
<reference evidence="7 8" key="1">
    <citation type="journal article" date="2023" name="Sci. Data">
        <title>Genome assembly of the Korean intertidal mud-creeper Batillaria attramentaria.</title>
        <authorList>
            <person name="Patra A.K."/>
            <person name="Ho P.T."/>
            <person name="Jun S."/>
            <person name="Lee S.J."/>
            <person name="Kim Y."/>
            <person name="Won Y.J."/>
        </authorList>
    </citation>
    <scope>NUCLEOTIDE SEQUENCE [LARGE SCALE GENOMIC DNA]</scope>
    <source>
        <strain evidence="7">Wonlab-2016</strain>
    </source>
</reference>
<feature type="domain" description="T-SNARE coiled-coil homology" evidence="6">
    <location>
        <begin position="395"/>
        <end position="457"/>
    </location>
</feature>
<evidence type="ECO:0000259" key="6">
    <source>
        <dbReference type="PROSITE" id="PS50192"/>
    </source>
</evidence>
<keyword evidence="8" id="KW-1185">Reference proteome</keyword>
<sequence>MSCDIRTWKVSYYSNDKRRWITGQLTCSAFDVSFVSAHKTDQPKHDQTDTDTCVTENQDPAAEPVPLVRIQYSDIRQVQKASSMLIYAAVTIETRDGAVHWFSSLPDRYSVYNMLHHFARQNLTGEASAQASVVDPAARTRIGQQLLRSAEDSERTLAGAASSLWHQGRQLANASVMVQEMHEDLDVADRLLSGLNSYLGRWRLPPEYNHAEPVLVGKGDIPTDQDYEVLCSVMSKNQWHPQQLCTLRTAQPGLTLLDVRQQLLHSLRWVELSRVFVVSPWEVVLTKHVAGKADVSVSVVSAALLPVLQLVQMRVPHLIDYQAPPEGSQGATSTGRSSESATERQQAGEQQTSPGHKSFGSPNKSPSKTKEVDSAEKCFASDIDEFSTQASLQCQKQEEVSDAELRALSNRLGGLKMLATAVGEEVTNQNKSLDELTATVDHADSRIRDCTRRMKKLM</sequence>
<dbReference type="Proteomes" id="UP001519460">
    <property type="component" value="Unassembled WGS sequence"/>
</dbReference>
<dbReference type="InterPro" id="IPR011993">
    <property type="entry name" value="PH-like_dom_sf"/>
</dbReference>
<dbReference type="InterPro" id="IPR000727">
    <property type="entry name" value="T_SNARE_dom"/>
</dbReference>
<comment type="caution">
    <text evidence="7">The sequence shown here is derived from an EMBL/GenBank/DDBJ whole genome shotgun (WGS) entry which is preliminary data.</text>
</comment>
<evidence type="ECO:0000256" key="3">
    <source>
        <dbReference type="ARBA" id="ARBA00024443"/>
    </source>
</evidence>
<accession>A0ABD0J3X5</accession>
<dbReference type="EMBL" id="JACVVK020000670">
    <property type="protein sequence ID" value="KAK7457744.1"/>
    <property type="molecule type" value="Genomic_DNA"/>
</dbReference>
<dbReference type="PANTHER" id="PTHR19305">
    <property type="entry name" value="SYNAPTOSOMAL ASSOCIATED PROTEIN"/>
    <property type="match status" value="1"/>
</dbReference>
<dbReference type="SUPFAM" id="SSF58038">
    <property type="entry name" value="SNARE fusion complex"/>
    <property type="match status" value="2"/>
</dbReference>
<evidence type="ECO:0000256" key="5">
    <source>
        <dbReference type="SAM" id="MobiDB-lite"/>
    </source>
</evidence>
<protein>
    <recommendedName>
        <fullName evidence="3">Synaptosomal-associated protein 47</fullName>
    </recommendedName>
    <alternativeName>
        <fullName evidence="4">Synaptosomal-associated 47 kDa protein</fullName>
    </alternativeName>
</protein>
<dbReference type="AlphaFoldDB" id="A0ABD0J3X5"/>
<dbReference type="Gene3D" id="2.30.29.30">
    <property type="entry name" value="Pleckstrin-homology domain (PH domain)/Phosphotyrosine-binding domain (PTB)"/>
    <property type="match status" value="1"/>
</dbReference>
<dbReference type="PROSITE" id="PS50192">
    <property type="entry name" value="T_SNARE"/>
    <property type="match status" value="1"/>
</dbReference>
<name>A0ABD0J3X5_9CAEN</name>
<organism evidence="7 8">
    <name type="scientific">Batillaria attramentaria</name>
    <dbReference type="NCBI Taxonomy" id="370345"/>
    <lineage>
        <taxon>Eukaryota</taxon>
        <taxon>Metazoa</taxon>
        <taxon>Spiralia</taxon>
        <taxon>Lophotrochozoa</taxon>
        <taxon>Mollusca</taxon>
        <taxon>Gastropoda</taxon>
        <taxon>Caenogastropoda</taxon>
        <taxon>Sorbeoconcha</taxon>
        <taxon>Cerithioidea</taxon>
        <taxon>Batillariidae</taxon>
        <taxon>Batillaria</taxon>
    </lineage>
</organism>
<evidence type="ECO:0000313" key="7">
    <source>
        <dbReference type="EMBL" id="KAK7457744.1"/>
    </source>
</evidence>
<evidence type="ECO:0000256" key="2">
    <source>
        <dbReference type="ARBA" id="ARBA00024354"/>
    </source>
</evidence>
<dbReference type="PANTHER" id="PTHR19305:SF1">
    <property type="entry name" value="SYNAPTOSOMAL-ASSOCIATED PROTEIN 47"/>
    <property type="match status" value="1"/>
</dbReference>
<keyword evidence="1" id="KW-0677">Repeat</keyword>
<gene>
    <name evidence="7" type="ORF">BaRGS_00039205</name>
</gene>